<dbReference type="PANTHER" id="PTHR13393:SF0">
    <property type="entry name" value="RNA N6-ADENOSINE-METHYLTRANSFERASE METTL16"/>
    <property type="match status" value="1"/>
</dbReference>
<feature type="compositionally biased region" description="Basic and acidic residues" evidence="3">
    <location>
        <begin position="550"/>
        <end position="560"/>
    </location>
</feature>
<keyword evidence="5" id="KW-1185">Reference proteome</keyword>
<dbReference type="GO" id="GO:0008168">
    <property type="term" value="F:methyltransferase activity"/>
    <property type="evidence" value="ECO:0007669"/>
    <property type="project" value="UniProtKB-KW"/>
</dbReference>
<dbReference type="InterPro" id="IPR010286">
    <property type="entry name" value="METTL16/RlmF"/>
</dbReference>
<dbReference type="InterPro" id="IPR029063">
    <property type="entry name" value="SAM-dependent_MTases_sf"/>
</dbReference>
<dbReference type="EMBL" id="PUHQ01000057">
    <property type="protein sequence ID" value="KAG0659122.1"/>
    <property type="molecule type" value="Genomic_DNA"/>
</dbReference>
<sequence length="586" mass="63401">MAKRLTSPYDRSVDYAELAGSVASLSPFLAVTASGRSTLDFQDEAAVRSSRRALNGALLKRDFDLDVETPSDRLCPSVRRPMKVDSKSFPHRFPRAGSTTCFIVSNSFDKHGARERSEPFPKSKQDSMCASAIYPLLAVRYAASRAPQDFANLRMLATDINEKSLAIAKSNAERNGLAEAISVHRVEPDGPIFPPAVVDSASHHVASIEFTMCNPPFYGSAEEIASLEAGKASLPFAICTGADNEMVTPGGEVAFVSRMIRETRTLGRSRIKWFTSLLGKYSSIAPLIDELKSCKILNYHVSALPMRGHTTRWVLSWSIQDWRVPPFLIKDTIAREGVSPTTAGPSFPLKRFLSPATAPLVFVPTTGPRRTADDNAVRDRVTDALRNALHELVQVGEQAAEGRDFEWSDEPTGGGSGGGGVAQPDRTFRVTASRNVWSRKARRVAALADAAAPKPELSQEQVEQAPASGVTKDPPPPQQSPMLDLRIEIWTTTARETESSEARDGPASSASSSIRLEGWWIRGLDQERSALEGLWGFLTRRIGDAVREQEVGAEGVEGKGEAGGGGGEMEGGGGGAVGSRRKRRKL</sequence>
<proteinExistence type="predicted"/>
<dbReference type="SUPFAM" id="SSF53335">
    <property type="entry name" value="S-adenosyl-L-methionine-dependent methyltransferases"/>
    <property type="match status" value="1"/>
</dbReference>
<evidence type="ECO:0000256" key="3">
    <source>
        <dbReference type="SAM" id="MobiDB-lite"/>
    </source>
</evidence>
<accession>A0A9P6W0U5</accession>
<evidence type="ECO:0000313" key="4">
    <source>
        <dbReference type="EMBL" id="KAG0659122.1"/>
    </source>
</evidence>
<organism evidence="4 5">
    <name type="scientific">Rhodotorula mucilaginosa</name>
    <name type="common">Yeast</name>
    <name type="synonym">Rhodotorula rubra</name>
    <dbReference type="NCBI Taxonomy" id="5537"/>
    <lineage>
        <taxon>Eukaryota</taxon>
        <taxon>Fungi</taxon>
        <taxon>Dikarya</taxon>
        <taxon>Basidiomycota</taxon>
        <taxon>Pucciniomycotina</taxon>
        <taxon>Microbotryomycetes</taxon>
        <taxon>Sporidiobolales</taxon>
        <taxon>Sporidiobolaceae</taxon>
        <taxon>Rhodotorula</taxon>
    </lineage>
</organism>
<dbReference type="GO" id="GO:0070475">
    <property type="term" value="P:rRNA base methylation"/>
    <property type="evidence" value="ECO:0007669"/>
    <property type="project" value="TreeGrafter"/>
</dbReference>
<dbReference type="Pfam" id="PF05971">
    <property type="entry name" value="Methyltransf_10"/>
    <property type="match status" value="2"/>
</dbReference>
<dbReference type="PANTHER" id="PTHR13393">
    <property type="entry name" value="SAM-DEPENDENT METHYLTRANSFERASE"/>
    <property type="match status" value="1"/>
</dbReference>
<evidence type="ECO:0000256" key="2">
    <source>
        <dbReference type="ARBA" id="ARBA00022679"/>
    </source>
</evidence>
<feature type="compositionally biased region" description="Gly residues" evidence="3">
    <location>
        <begin position="412"/>
        <end position="421"/>
    </location>
</feature>
<reference evidence="4 5" key="1">
    <citation type="submission" date="2020-11" db="EMBL/GenBank/DDBJ databases">
        <title>Kefir isolates.</title>
        <authorList>
            <person name="Marcisauskas S."/>
            <person name="Kim Y."/>
            <person name="Blasche S."/>
        </authorList>
    </citation>
    <scope>NUCLEOTIDE SEQUENCE [LARGE SCALE GENOMIC DNA]</scope>
    <source>
        <strain evidence="4 5">KR</strain>
    </source>
</reference>
<name>A0A9P6W0U5_RHOMI</name>
<comment type="caution">
    <text evidence="4">The sequence shown here is derived from an EMBL/GenBank/DDBJ whole genome shotgun (WGS) entry which is preliminary data.</text>
</comment>
<feature type="compositionally biased region" description="Gly residues" evidence="3">
    <location>
        <begin position="561"/>
        <end position="577"/>
    </location>
</feature>
<feature type="region of interest" description="Disordered" evidence="3">
    <location>
        <begin position="399"/>
        <end position="425"/>
    </location>
</feature>
<feature type="region of interest" description="Disordered" evidence="3">
    <location>
        <begin position="550"/>
        <end position="586"/>
    </location>
</feature>
<dbReference type="Gene3D" id="3.40.50.150">
    <property type="entry name" value="Vaccinia Virus protein VP39"/>
    <property type="match status" value="1"/>
</dbReference>
<dbReference type="Proteomes" id="UP000777482">
    <property type="component" value="Unassembled WGS sequence"/>
</dbReference>
<dbReference type="AlphaFoldDB" id="A0A9P6W0U5"/>
<protein>
    <submittedName>
        <fullName evidence="4">Uncharacterized protein</fullName>
    </submittedName>
</protein>
<gene>
    <name evidence="4" type="ORF">C6P46_005293</name>
</gene>
<feature type="region of interest" description="Disordered" evidence="3">
    <location>
        <begin position="449"/>
        <end position="481"/>
    </location>
</feature>
<evidence type="ECO:0000313" key="5">
    <source>
        <dbReference type="Proteomes" id="UP000777482"/>
    </source>
</evidence>
<dbReference type="GO" id="GO:0005634">
    <property type="term" value="C:nucleus"/>
    <property type="evidence" value="ECO:0007669"/>
    <property type="project" value="TreeGrafter"/>
</dbReference>
<keyword evidence="2" id="KW-0808">Transferase</keyword>
<keyword evidence="1" id="KW-0489">Methyltransferase</keyword>
<dbReference type="OrthoDB" id="514248at2759"/>
<evidence type="ECO:0000256" key="1">
    <source>
        <dbReference type="ARBA" id="ARBA00022603"/>
    </source>
</evidence>